<dbReference type="Gene3D" id="3.60.21.70">
    <property type="entry name" value="PhoD-like phosphatase"/>
    <property type="match status" value="1"/>
</dbReference>
<sequence length="823" mass="92014">MEVGEDGVTTTATLIETTKNEAPTVQFGKNLWIAVVTAEIGAVSLQAGKIYSYNLLIDDKQEVAVKGNLRTEGFLTDADTPVPQKALGYKSNILPSFAIPAEKPQDLFIAQASCRKMHGQGDDALAYLDSVLESYSKETSPQIKNRPQQLLLTGDQIYADDVAGILLRFAGTQGDTSRVGEETIAIRVDTTSKTEELSAEHVTFPPYLRQHVINTYAGFTSGAAGCHLMSFEEFAGVYLNSWSLRSWNEDFYRRINEILKEPTKAKIASVAKDLLEGTGTLDDPNFLSLMKDVDNLMGEAKKYVYHEKLTEILKGSPSSEKYTKWLDKIKNTLERELKEVANFAKVLPQVSRVMANVPCYMIFDDHEITDDWNLTQRWRNQVYSKPLGRDIIRNGLMAYAVFQDWGNVPSEYKAIEETGEDTTTLTERTRFLRLTAEYCDRVATQTGLDTLRSEVIGPMETLLGMGSEASKVKWHYNFPTGPVQTYVLNTRTSREYPSLNASPGLIPADELKLQLPEVLPNPEAPFVMVVSPVPVLGLASFEELIQPAAAAVVGIKDSEGSEVGVIAGEIEFDLESWAFNVPAFERLIERLNTYKKVLLLSGDVHFGSTAVLDYWKGTDAAPSGRILQLTSSASKNAWMENLAFFKSAIIQKIFTGIGADLEKVGWKGKVLSVTGKVSIRNRHRLRQDLAVIPTAGWQTGAKVNVEPDYRWRLRFLADERERPDEHIKTDIIPTNQESLKTGYQKVVQRHQDTFISGVSRRLIWPSNVSKITFEEDGTSWKVHHEFFFRKGNRKPAERTVGAHIKHVASLKAMGDETKRPQLV</sequence>
<dbReference type="PANTHER" id="PTHR37031">
    <property type="entry name" value="METALLOPHOSPHATASE BINDING DOMAIN PROTEIN"/>
    <property type="match status" value="1"/>
</dbReference>
<keyword evidence="4" id="KW-1185">Reference proteome</keyword>
<name>A0A5M8QFH5_9BACT</name>
<dbReference type="SUPFAM" id="SSF56300">
    <property type="entry name" value="Metallo-dependent phosphatases"/>
    <property type="match status" value="1"/>
</dbReference>
<dbReference type="InterPro" id="IPR029052">
    <property type="entry name" value="Metallo-depent_PP-like"/>
</dbReference>
<reference evidence="1 3" key="1">
    <citation type="submission" date="2019-07" db="EMBL/GenBank/DDBJ databases">
        <authorList>
            <person name="Qu J.-H."/>
        </authorList>
    </citation>
    <scope>NUCLEOTIDE SEQUENCE [LARGE SCALE GENOMIC DNA]</scope>
    <source>
        <strain evidence="1 3">MDT1-10-3</strain>
    </source>
</reference>
<gene>
    <name evidence="2" type="ORF">ACD591_05435</name>
    <name evidence="1" type="ORF">FOE74_11490</name>
</gene>
<protein>
    <recommendedName>
        <fullName evidence="5">PhoD-like phosphatase metallophosphatase domain-containing protein</fullName>
    </recommendedName>
</protein>
<dbReference type="Proteomes" id="UP000323866">
    <property type="component" value="Unassembled WGS sequence"/>
</dbReference>
<dbReference type="Proteomes" id="UP001570846">
    <property type="component" value="Unassembled WGS sequence"/>
</dbReference>
<evidence type="ECO:0000313" key="4">
    <source>
        <dbReference type="Proteomes" id="UP001570846"/>
    </source>
</evidence>
<dbReference type="RefSeq" id="WP_149098729.1">
    <property type="nucleotide sequence ID" value="NZ_BMMG01000003.1"/>
</dbReference>
<dbReference type="PANTHER" id="PTHR37031:SF2">
    <property type="entry name" value="PHOD-LIKE PHOSPHATASE METALLOPHOSPHATASE DOMAIN-CONTAINING PROTEIN"/>
    <property type="match status" value="1"/>
</dbReference>
<reference evidence="2 4" key="3">
    <citation type="submission" date="2024-08" db="EMBL/GenBank/DDBJ databases">
        <authorList>
            <person name="Wei W."/>
        </authorList>
    </citation>
    <scope>NUCLEOTIDE SEQUENCE [LARGE SCALE GENOMIC DNA]</scope>
    <source>
        <strain evidence="2 4">XU2</strain>
    </source>
</reference>
<dbReference type="AlphaFoldDB" id="A0A5M8QFH5"/>
<evidence type="ECO:0000313" key="3">
    <source>
        <dbReference type="Proteomes" id="UP000323866"/>
    </source>
</evidence>
<dbReference type="InterPro" id="IPR038607">
    <property type="entry name" value="PhoD-like_sf"/>
</dbReference>
<evidence type="ECO:0000313" key="2">
    <source>
        <dbReference type="EMBL" id="MFA1770725.1"/>
    </source>
</evidence>
<comment type="caution">
    <text evidence="1">The sequence shown here is derived from an EMBL/GenBank/DDBJ whole genome shotgun (WGS) entry which is preliminary data.</text>
</comment>
<reference evidence="1 3" key="2">
    <citation type="submission" date="2019-09" db="EMBL/GenBank/DDBJ databases">
        <title>A bacterium isolated from glacier soil.</title>
        <authorList>
            <person name="Liu Q."/>
        </authorList>
    </citation>
    <scope>NUCLEOTIDE SEQUENCE [LARGE SCALE GENOMIC DNA]</scope>
    <source>
        <strain evidence="1 3">MDT1-10-3</strain>
    </source>
</reference>
<evidence type="ECO:0000313" key="1">
    <source>
        <dbReference type="EMBL" id="KAA6434787.1"/>
    </source>
</evidence>
<proteinExistence type="predicted"/>
<evidence type="ECO:0008006" key="5">
    <source>
        <dbReference type="Google" id="ProtNLM"/>
    </source>
</evidence>
<dbReference type="OrthoDB" id="9795624at2"/>
<organism evidence="1 3">
    <name type="scientific">Rufibacter glacialis</name>
    <dbReference type="NCBI Taxonomy" id="1259555"/>
    <lineage>
        <taxon>Bacteria</taxon>
        <taxon>Pseudomonadati</taxon>
        <taxon>Bacteroidota</taxon>
        <taxon>Cytophagia</taxon>
        <taxon>Cytophagales</taxon>
        <taxon>Hymenobacteraceae</taxon>
        <taxon>Rufibacter</taxon>
    </lineage>
</organism>
<dbReference type="EMBL" id="VKKZ01000020">
    <property type="protein sequence ID" value="KAA6434787.1"/>
    <property type="molecule type" value="Genomic_DNA"/>
</dbReference>
<accession>A0A5M8QFH5</accession>
<dbReference type="EMBL" id="JBGOGF010000002">
    <property type="protein sequence ID" value="MFA1770725.1"/>
    <property type="molecule type" value="Genomic_DNA"/>
</dbReference>